<dbReference type="PROSITE" id="PS01009">
    <property type="entry name" value="CRISP_1"/>
    <property type="match status" value="1"/>
</dbReference>
<dbReference type="EMBL" id="JAGTJR010000017">
    <property type="protein sequence ID" value="KAH7046689.1"/>
    <property type="molecule type" value="Genomic_DNA"/>
</dbReference>
<accession>A0ABQ8G6Y0</accession>
<dbReference type="Gene3D" id="3.40.33.10">
    <property type="entry name" value="CAP"/>
    <property type="match status" value="1"/>
</dbReference>
<comment type="caution">
    <text evidence="3">The sequence shown here is derived from an EMBL/GenBank/DDBJ whole genome shotgun (WGS) entry which is preliminary data.</text>
</comment>
<evidence type="ECO:0000313" key="4">
    <source>
        <dbReference type="Proteomes" id="UP000774617"/>
    </source>
</evidence>
<feature type="region of interest" description="Disordered" evidence="1">
    <location>
        <begin position="81"/>
        <end position="115"/>
    </location>
</feature>
<evidence type="ECO:0000256" key="1">
    <source>
        <dbReference type="SAM" id="MobiDB-lite"/>
    </source>
</evidence>
<proteinExistence type="predicted"/>
<sequence>MRFSAFLVGSMAAVGLAVPVIVTRTAVTVVTVKPHIQVVTNVVAVPIRVVTQVVTVSAPAYSAPAPVYSLPAPFSSTPAPFNSDSPQWSLESSSWTEIGGGTAPGKTSDGYTSTSFPHVAPEFSRPAPTDEPATSPIFQYAPVSKAIETPAPSGSSDGYNGNNGFDPSDSGFHPATMEAECQMHAANHLGYSPYAELCTNSLIAHNRHRQNHSAPAIHWDHDLFNSASIVAQSCNFSHQMDVGGGGYGQNLQLGTNIDDIQAAITNSWYDGEVMNFPADNYGKATPDSMVRDDGRWEKYGHFTQLIWASSAKVGCAAAHCERVACVPGRQGCEDGYYNSSYNGWMIACNYKSTGNVKGLFDQNVRPANPQNDAYSNIMIPQ</sequence>
<dbReference type="InterPro" id="IPR018244">
    <property type="entry name" value="Allrgn_V5/Tpx1_CS"/>
</dbReference>
<evidence type="ECO:0000313" key="3">
    <source>
        <dbReference type="EMBL" id="KAH7046689.1"/>
    </source>
</evidence>
<dbReference type="Pfam" id="PF00188">
    <property type="entry name" value="CAP"/>
    <property type="match status" value="1"/>
</dbReference>
<feature type="compositionally biased region" description="Polar residues" evidence="1">
    <location>
        <begin position="81"/>
        <end position="96"/>
    </location>
</feature>
<feature type="domain" description="SCP" evidence="2">
    <location>
        <begin position="196"/>
        <end position="358"/>
    </location>
</feature>
<organism evidence="3 4">
    <name type="scientific">Macrophomina phaseolina</name>
    <dbReference type="NCBI Taxonomy" id="35725"/>
    <lineage>
        <taxon>Eukaryota</taxon>
        <taxon>Fungi</taxon>
        <taxon>Dikarya</taxon>
        <taxon>Ascomycota</taxon>
        <taxon>Pezizomycotina</taxon>
        <taxon>Dothideomycetes</taxon>
        <taxon>Dothideomycetes incertae sedis</taxon>
        <taxon>Botryosphaeriales</taxon>
        <taxon>Botryosphaeriaceae</taxon>
        <taxon>Macrophomina</taxon>
    </lineage>
</organism>
<reference evidence="3 4" key="1">
    <citation type="journal article" date="2021" name="Nat. Commun.">
        <title>Genetic determinants of endophytism in the Arabidopsis root mycobiome.</title>
        <authorList>
            <person name="Mesny F."/>
            <person name="Miyauchi S."/>
            <person name="Thiergart T."/>
            <person name="Pickel B."/>
            <person name="Atanasova L."/>
            <person name="Karlsson M."/>
            <person name="Huettel B."/>
            <person name="Barry K.W."/>
            <person name="Haridas S."/>
            <person name="Chen C."/>
            <person name="Bauer D."/>
            <person name="Andreopoulos W."/>
            <person name="Pangilinan J."/>
            <person name="LaButti K."/>
            <person name="Riley R."/>
            <person name="Lipzen A."/>
            <person name="Clum A."/>
            <person name="Drula E."/>
            <person name="Henrissat B."/>
            <person name="Kohler A."/>
            <person name="Grigoriev I.V."/>
            <person name="Martin F.M."/>
            <person name="Hacquard S."/>
        </authorList>
    </citation>
    <scope>NUCLEOTIDE SEQUENCE [LARGE SCALE GENOMIC DNA]</scope>
    <source>
        <strain evidence="3 4">MPI-SDFR-AT-0080</strain>
    </source>
</reference>
<protein>
    <submittedName>
        <fullName evidence="3">CAP domain-containing protein</fullName>
    </submittedName>
</protein>
<dbReference type="InterPro" id="IPR035940">
    <property type="entry name" value="CAP_sf"/>
</dbReference>
<feature type="compositionally biased region" description="Low complexity" evidence="1">
    <location>
        <begin position="153"/>
        <end position="164"/>
    </location>
</feature>
<evidence type="ECO:0000259" key="2">
    <source>
        <dbReference type="SMART" id="SM00198"/>
    </source>
</evidence>
<dbReference type="InterPro" id="IPR014044">
    <property type="entry name" value="CAP_dom"/>
</dbReference>
<name>A0ABQ8G6Y0_9PEZI</name>
<dbReference type="PRINTS" id="PR00837">
    <property type="entry name" value="V5TPXLIKE"/>
</dbReference>
<dbReference type="PANTHER" id="PTHR10334">
    <property type="entry name" value="CYSTEINE-RICH SECRETORY PROTEIN-RELATED"/>
    <property type="match status" value="1"/>
</dbReference>
<dbReference type="SUPFAM" id="SSF55797">
    <property type="entry name" value="PR-1-like"/>
    <property type="match status" value="1"/>
</dbReference>
<dbReference type="Proteomes" id="UP000774617">
    <property type="component" value="Unassembled WGS sequence"/>
</dbReference>
<feature type="region of interest" description="Disordered" evidence="1">
    <location>
        <begin position="149"/>
        <end position="173"/>
    </location>
</feature>
<dbReference type="SMART" id="SM00198">
    <property type="entry name" value="SCP"/>
    <property type="match status" value="1"/>
</dbReference>
<dbReference type="InterPro" id="IPR001283">
    <property type="entry name" value="CRISP-related"/>
</dbReference>
<keyword evidence="4" id="KW-1185">Reference proteome</keyword>
<gene>
    <name evidence="3" type="ORF">B0J12DRAFT_741662</name>
</gene>